<reference evidence="1 2" key="1">
    <citation type="journal article" date="2019" name="Int. J. Syst. Evol. Microbiol.">
        <title>The Global Catalogue of Microorganisms (GCM) 10K type strain sequencing project: providing services to taxonomists for standard genome sequencing and annotation.</title>
        <authorList>
            <consortium name="The Broad Institute Genomics Platform"/>
            <consortium name="The Broad Institute Genome Sequencing Center for Infectious Disease"/>
            <person name="Wu L."/>
            <person name="Ma J."/>
        </authorList>
    </citation>
    <scope>NUCLEOTIDE SEQUENCE [LARGE SCALE GENOMIC DNA]</scope>
    <source>
        <strain evidence="1 2">JCM 4316</strain>
    </source>
</reference>
<gene>
    <name evidence="1" type="ORF">GCM10010246_49160</name>
</gene>
<evidence type="ECO:0000313" key="2">
    <source>
        <dbReference type="Proteomes" id="UP001500253"/>
    </source>
</evidence>
<dbReference type="EMBL" id="BAAASD010000022">
    <property type="protein sequence ID" value="GAA2354329.1"/>
    <property type="molecule type" value="Genomic_DNA"/>
</dbReference>
<protein>
    <submittedName>
        <fullName evidence="1">Uncharacterized protein</fullName>
    </submittedName>
</protein>
<dbReference type="Proteomes" id="UP001500253">
    <property type="component" value="Unassembled WGS sequence"/>
</dbReference>
<comment type="caution">
    <text evidence="1">The sequence shown here is derived from an EMBL/GenBank/DDBJ whole genome shotgun (WGS) entry which is preliminary data.</text>
</comment>
<keyword evidence="2" id="KW-1185">Reference proteome</keyword>
<sequence>MLFVISMVVACAAVVGVCLAVLRRRGGSGERGALERAAAAQGLARGLSTANATRHNVGPGGF</sequence>
<organism evidence="1 2">
    <name type="scientific">Streptomyces cuspidosporus</name>
    <dbReference type="NCBI Taxonomy" id="66882"/>
    <lineage>
        <taxon>Bacteria</taxon>
        <taxon>Bacillati</taxon>
        <taxon>Actinomycetota</taxon>
        <taxon>Actinomycetes</taxon>
        <taxon>Kitasatosporales</taxon>
        <taxon>Streptomycetaceae</taxon>
        <taxon>Streptomyces</taxon>
    </lineage>
</organism>
<proteinExistence type="predicted"/>
<evidence type="ECO:0000313" key="1">
    <source>
        <dbReference type="EMBL" id="GAA2354329.1"/>
    </source>
</evidence>
<dbReference type="RefSeq" id="WP_346176556.1">
    <property type="nucleotide sequence ID" value="NZ_BAAASD010000022.1"/>
</dbReference>
<accession>A0ABN3GKR2</accession>
<name>A0ABN3GKR2_9ACTN</name>